<dbReference type="EMBL" id="OX465078">
    <property type="protein sequence ID" value="CAI9271995.1"/>
    <property type="molecule type" value="Genomic_DNA"/>
</dbReference>
<name>A0AA35YB21_LACSI</name>
<dbReference type="AlphaFoldDB" id="A0AA35YB21"/>
<organism evidence="1 2">
    <name type="scientific">Lactuca saligna</name>
    <name type="common">Willowleaf lettuce</name>
    <dbReference type="NCBI Taxonomy" id="75948"/>
    <lineage>
        <taxon>Eukaryota</taxon>
        <taxon>Viridiplantae</taxon>
        <taxon>Streptophyta</taxon>
        <taxon>Embryophyta</taxon>
        <taxon>Tracheophyta</taxon>
        <taxon>Spermatophyta</taxon>
        <taxon>Magnoliopsida</taxon>
        <taxon>eudicotyledons</taxon>
        <taxon>Gunneridae</taxon>
        <taxon>Pentapetalae</taxon>
        <taxon>asterids</taxon>
        <taxon>campanulids</taxon>
        <taxon>Asterales</taxon>
        <taxon>Asteraceae</taxon>
        <taxon>Cichorioideae</taxon>
        <taxon>Cichorieae</taxon>
        <taxon>Lactucinae</taxon>
        <taxon>Lactuca</taxon>
    </lineage>
</organism>
<gene>
    <name evidence="1" type="ORF">LSALG_LOCUS12242</name>
</gene>
<dbReference type="PANTHER" id="PTHR34835:SF90">
    <property type="entry name" value="AMINOTRANSFERASE-LIKE PLANT MOBILE DOMAIN-CONTAINING PROTEIN"/>
    <property type="match status" value="1"/>
</dbReference>
<dbReference type="Proteomes" id="UP001177003">
    <property type="component" value="Chromosome 2"/>
</dbReference>
<accession>A0AA35YB21</accession>
<proteinExistence type="predicted"/>
<reference evidence="1" key="1">
    <citation type="submission" date="2023-04" db="EMBL/GenBank/DDBJ databases">
        <authorList>
            <person name="Vijverberg K."/>
            <person name="Xiong W."/>
            <person name="Schranz E."/>
        </authorList>
    </citation>
    <scope>NUCLEOTIDE SEQUENCE</scope>
</reference>
<evidence type="ECO:0000313" key="2">
    <source>
        <dbReference type="Proteomes" id="UP001177003"/>
    </source>
</evidence>
<sequence length="148" mass="16917">MYMAVKRMSYSQKEMVRQMGFGAFLDINLDSIPSRLAYYLVDKFKAKTSTIKTKKGEILITKKTLKGMFGLPSEGLDYNQLVECDKTNTVIEAWKSQYPGGKFNNGNYVKRIRQSDVADDMFKLNFLTLFINTFVETEMSGASRVNCL</sequence>
<evidence type="ECO:0000313" key="1">
    <source>
        <dbReference type="EMBL" id="CAI9271995.1"/>
    </source>
</evidence>
<dbReference type="PANTHER" id="PTHR34835">
    <property type="entry name" value="OS07G0283600 PROTEIN-RELATED"/>
    <property type="match status" value="1"/>
</dbReference>
<keyword evidence="2" id="KW-1185">Reference proteome</keyword>
<protein>
    <submittedName>
        <fullName evidence="1">Uncharacterized protein</fullName>
    </submittedName>
</protein>